<comment type="function">
    <text evidence="1">Nitronate monooxygenase that uses molecular oxygen to catalyze the oxidative denitrification of alkyl nitronates. Acts on propionate 3-nitronate (P3N), the presumed physiological substrate. Probably functions in the detoxification of P3N, a metabolic poison produced by plants and fungi as a defense mechanism.</text>
</comment>
<keyword evidence="6" id="KW-0560">Oxidoreductase</keyword>
<keyword evidence="4" id="KW-0285">Flavoprotein</keyword>
<keyword evidence="5" id="KW-0288">FMN</keyword>
<dbReference type="Proteomes" id="UP000257143">
    <property type="component" value="Unassembled WGS sequence"/>
</dbReference>
<evidence type="ECO:0000256" key="4">
    <source>
        <dbReference type="ARBA" id="ARBA00022630"/>
    </source>
</evidence>
<dbReference type="EMBL" id="PIOC01000011">
    <property type="protein sequence ID" value="RDW20019.1"/>
    <property type="molecule type" value="Genomic_DNA"/>
</dbReference>
<protein>
    <recommendedName>
        <fullName evidence="3">Probable nitronate monooxygenase</fullName>
    </recommendedName>
</protein>
<dbReference type="InterPro" id="IPR013785">
    <property type="entry name" value="Aldolase_TIM"/>
</dbReference>
<organism evidence="8 9">
    <name type="scientific">Oceanobacillus arenosus</name>
    <dbReference type="NCBI Taxonomy" id="1229153"/>
    <lineage>
        <taxon>Bacteria</taxon>
        <taxon>Bacillati</taxon>
        <taxon>Bacillota</taxon>
        <taxon>Bacilli</taxon>
        <taxon>Bacillales</taxon>
        <taxon>Bacillaceae</taxon>
        <taxon>Oceanobacillus</taxon>
    </lineage>
</organism>
<dbReference type="SUPFAM" id="SSF51412">
    <property type="entry name" value="Inosine monophosphate dehydrogenase (IMPDH)"/>
    <property type="match status" value="1"/>
</dbReference>
<keyword evidence="9" id="KW-1185">Reference proteome</keyword>
<evidence type="ECO:0000313" key="9">
    <source>
        <dbReference type="Proteomes" id="UP000257143"/>
    </source>
</evidence>
<comment type="similarity">
    <text evidence="2">Belongs to the nitronate monooxygenase family. NMO class I subfamily.</text>
</comment>
<dbReference type="AlphaFoldDB" id="A0A3D8PXY3"/>
<sequence>MENSIAKRLKQQMKIPVIMAPMFLISNPEMVIRACEAGIIGTFPALNARSTEILDQWMLGINDELKKLKAEKSEKKIAPWGINFISHKSNKRFAHDLQLIEKHQPPIVITSLGDPSPVVDIVHQYKGLVFSDVTTIRFAKKALEKGSDGLILVANGAGGHGGTLNPIAFVHEVREFFAGPVILGGGMSKGEDILAAEILGADFAYIGTHFIVAEESDATKQYKVMTTTSTIEDIIYTPAFSGIPANYLIPSIVNSGLDPSTLPEKGKIDLAELENPDLHAWKDILGAGQGVGGNKKIQSVANLTSELIEHYEDAKQKIVHNY</sequence>
<evidence type="ECO:0000256" key="3">
    <source>
        <dbReference type="ARBA" id="ARBA00013457"/>
    </source>
</evidence>
<proteinExistence type="inferred from homology"/>
<dbReference type="PANTHER" id="PTHR42747">
    <property type="entry name" value="NITRONATE MONOOXYGENASE-RELATED"/>
    <property type="match status" value="1"/>
</dbReference>
<dbReference type="PANTHER" id="PTHR42747:SF4">
    <property type="entry name" value="BLR1330 PROTEIN"/>
    <property type="match status" value="1"/>
</dbReference>
<dbReference type="Pfam" id="PF03060">
    <property type="entry name" value="NMO"/>
    <property type="match status" value="1"/>
</dbReference>
<evidence type="ECO:0000256" key="6">
    <source>
        <dbReference type="ARBA" id="ARBA00023002"/>
    </source>
</evidence>
<dbReference type="Gene3D" id="3.20.20.70">
    <property type="entry name" value="Aldolase class I"/>
    <property type="match status" value="1"/>
</dbReference>
<gene>
    <name evidence="8" type="ORF">CWR48_06845</name>
</gene>
<dbReference type="GO" id="GO:0018580">
    <property type="term" value="F:nitronate monooxygenase activity"/>
    <property type="evidence" value="ECO:0007669"/>
    <property type="project" value="InterPro"/>
</dbReference>
<dbReference type="CDD" id="cd04730">
    <property type="entry name" value="NPD_like"/>
    <property type="match status" value="1"/>
</dbReference>
<dbReference type="InterPro" id="IPR004136">
    <property type="entry name" value="NMO"/>
</dbReference>
<evidence type="ECO:0000256" key="7">
    <source>
        <dbReference type="ARBA" id="ARBA00023033"/>
    </source>
</evidence>
<comment type="caution">
    <text evidence="8">The sequence shown here is derived from an EMBL/GenBank/DDBJ whole genome shotgun (WGS) entry which is preliminary data.</text>
</comment>
<dbReference type="RefSeq" id="WP_115772507.1">
    <property type="nucleotide sequence ID" value="NZ_PIOC01000011.1"/>
</dbReference>
<evidence type="ECO:0000256" key="1">
    <source>
        <dbReference type="ARBA" id="ARBA00003535"/>
    </source>
</evidence>
<accession>A0A3D8PXY3</accession>
<dbReference type="OrthoDB" id="9778912at2"/>
<name>A0A3D8PXY3_9BACI</name>
<reference evidence="9" key="1">
    <citation type="submission" date="2017-11" db="EMBL/GenBank/DDBJ databases">
        <authorList>
            <person name="Zhu W."/>
        </authorList>
    </citation>
    <scope>NUCLEOTIDE SEQUENCE [LARGE SCALE GENOMIC DNA]</scope>
    <source>
        <strain evidence="9">CAU 1183</strain>
    </source>
</reference>
<evidence type="ECO:0000256" key="2">
    <source>
        <dbReference type="ARBA" id="ARBA00009881"/>
    </source>
</evidence>
<evidence type="ECO:0000256" key="5">
    <source>
        <dbReference type="ARBA" id="ARBA00022643"/>
    </source>
</evidence>
<evidence type="ECO:0000313" key="8">
    <source>
        <dbReference type="EMBL" id="RDW20019.1"/>
    </source>
</evidence>
<keyword evidence="7 8" id="KW-0503">Monooxygenase</keyword>